<gene>
    <name evidence="5" type="primary">hyi</name>
    <name evidence="5" type="ORF">D7S89_02300</name>
</gene>
<dbReference type="PIRSF" id="PIRSF006241">
    <property type="entry name" value="HyI"/>
    <property type="match status" value="1"/>
</dbReference>
<comment type="similarity">
    <text evidence="2">Belongs to the hyi family.</text>
</comment>
<dbReference type="FunFam" id="3.20.20.150:FF:000007">
    <property type="entry name" value="Hydroxypyruvate isomerase"/>
    <property type="match status" value="1"/>
</dbReference>
<dbReference type="InterPro" id="IPR013022">
    <property type="entry name" value="Xyl_isomerase-like_TIM-brl"/>
</dbReference>
<keyword evidence="6" id="KW-1185">Reference proteome</keyword>
<dbReference type="GO" id="GO:0008903">
    <property type="term" value="F:hydroxypyruvate isomerase activity"/>
    <property type="evidence" value="ECO:0007669"/>
    <property type="project" value="UniProtKB-EC"/>
</dbReference>
<dbReference type="InterPro" id="IPR036237">
    <property type="entry name" value="Xyl_isomerase-like_sf"/>
</dbReference>
<dbReference type="AlphaFoldDB" id="A0A494XZ44"/>
<sequence length="263" mass="29179">MPKFAANLTMLFNEVPFLERFAAAAQAGFDAVEFLFPYPYAAHELAERLETNRLRLVLHNLPAGNWEAGERGIACLPERIGEFQDGVGRAIEYAKALKVPQLNCLVGIPTPDVDADLARATIVTNLRFAADALEREGIKLLVEPCNSYDIPGFALNRSRQALDVIEAVGSTNLYLQYDIYHMQRMEGELAATIEKHLPRIAHLQLADNPGRHEPGTGEIHYAFLFARLDALGYDGYIGCEYKPRTTTLDGLGWLRALAGHRTA</sequence>
<dbReference type="OrthoDB" id="9786584at2"/>
<dbReference type="InterPro" id="IPR050417">
    <property type="entry name" value="Sugar_Epim/Isomerase"/>
</dbReference>
<evidence type="ECO:0000256" key="3">
    <source>
        <dbReference type="PIRSR" id="PIRSR006241-50"/>
    </source>
</evidence>
<dbReference type="InterPro" id="IPR026040">
    <property type="entry name" value="HyI-like"/>
</dbReference>
<dbReference type="Proteomes" id="UP000280434">
    <property type="component" value="Unassembled WGS sequence"/>
</dbReference>
<dbReference type="EC" id="5.3.1.22" evidence="5"/>
<comment type="caution">
    <text evidence="5">The sequence shown here is derived from an EMBL/GenBank/DDBJ whole genome shotgun (WGS) entry which is preliminary data.</text>
</comment>
<accession>A0A494XZ44</accession>
<dbReference type="GO" id="GO:0046487">
    <property type="term" value="P:glyoxylate metabolic process"/>
    <property type="evidence" value="ECO:0007669"/>
    <property type="project" value="TreeGrafter"/>
</dbReference>
<keyword evidence="5" id="KW-0670">Pyruvate</keyword>
<organism evidence="5 6">
    <name type="scientific">Trinickia fusca</name>
    <dbReference type="NCBI Taxonomy" id="2419777"/>
    <lineage>
        <taxon>Bacteria</taxon>
        <taxon>Pseudomonadati</taxon>
        <taxon>Pseudomonadota</taxon>
        <taxon>Betaproteobacteria</taxon>
        <taxon>Burkholderiales</taxon>
        <taxon>Burkholderiaceae</taxon>
        <taxon>Trinickia</taxon>
    </lineage>
</organism>
<dbReference type="InterPro" id="IPR053398">
    <property type="entry name" value="HPT_OtnI_isomerases"/>
</dbReference>
<dbReference type="PANTHER" id="PTHR43489:SF6">
    <property type="entry name" value="HYDROXYPYRUVATE ISOMERASE-RELATED"/>
    <property type="match status" value="1"/>
</dbReference>
<dbReference type="NCBIfam" id="TIGR03234">
    <property type="entry name" value="OH-pyruv-isom"/>
    <property type="match status" value="1"/>
</dbReference>
<dbReference type="PANTHER" id="PTHR43489">
    <property type="entry name" value="ISOMERASE"/>
    <property type="match status" value="1"/>
</dbReference>
<protein>
    <submittedName>
        <fullName evidence="5">Hydroxypyruvate isomerase</fullName>
        <ecNumber evidence="5">5.3.1.22</ecNumber>
    </submittedName>
</protein>
<evidence type="ECO:0000256" key="1">
    <source>
        <dbReference type="ARBA" id="ARBA00023235"/>
    </source>
</evidence>
<dbReference type="InterPro" id="IPR017643">
    <property type="entry name" value="Hydroxypyruvate_isomerase"/>
</dbReference>
<evidence type="ECO:0000256" key="2">
    <source>
        <dbReference type="PIRNR" id="PIRNR006241"/>
    </source>
</evidence>
<name>A0A494XZ44_9BURK</name>
<dbReference type="Pfam" id="PF01261">
    <property type="entry name" value="AP_endonuc_2"/>
    <property type="match status" value="1"/>
</dbReference>
<dbReference type="RefSeq" id="WP_121275199.1">
    <property type="nucleotide sequence ID" value="NZ_RBZV01000001.1"/>
</dbReference>
<reference evidence="5 6" key="1">
    <citation type="submission" date="2018-10" db="EMBL/GenBank/DDBJ databases">
        <title>Paraburkholderia sp. 7MK8-2, isolated from soil.</title>
        <authorList>
            <person name="Gao Z.-H."/>
            <person name="Qiu L.-H."/>
        </authorList>
    </citation>
    <scope>NUCLEOTIDE SEQUENCE [LARGE SCALE GENOMIC DNA]</scope>
    <source>
        <strain evidence="5 6">7MK8-2</strain>
    </source>
</reference>
<feature type="active site" description="Proton donor/acceptor" evidence="3">
    <location>
        <position position="143"/>
    </location>
</feature>
<proteinExistence type="inferred from homology"/>
<dbReference type="EMBL" id="RBZV01000001">
    <property type="protein sequence ID" value="RKP52823.1"/>
    <property type="molecule type" value="Genomic_DNA"/>
</dbReference>
<feature type="domain" description="Xylose isomerase-like TIM barrel" evidence="4">
    <location>
        <begin position="21"/>
        <end position="256"/>
    </location>
</feature>
<dbReference type="Gene3D" id="3.20.20.150">
    <property type="entry name" value="Divalent-metal-dependent TIM barrel enzymes"/>
    <property type="match status" value="1"/>
</dbReference>
<dbReference type="SUPFAM" id="SSF51658">
    <property type="entry name" value="Xylose isomerase-like"/>
    <property type="match status" value="1"/>
</dbReference>
<dbReference type="NCBIfam" id="NF043033">
    <property type="entry name" value="OxoTetrIsom"/>
    <property type="match status" value="1"/>
</dbReference>
<evidence type="ECO:0000259" key="4">
    <source>
        <dbReference type="Pfam" id="PF01261"/>
    </source>
</evidence>
<keyword evidence="1 2" id="KW-0413">Isomerase</keyword>
<evidence type="ECO:0000313" key="6">
    <source>
        <dbReference type="Proteomes" id="UP000280434"/>
    </source>
</evidence>
<evidence type="ECO:0000313" key="5">
    <source>
        <dbReference type="EMBL" id="RKP52823.1"/>
    </source>
</evidence>
<feature type="active site" description="Proton donor/acceptor" evidence="3">
    <location>
        <position position="240"/>
    </location>
</feature>